<dbReference type="Proteomes" id="UP000177998">
    <property type="component" value="Unassembled WGS sequence"/>
</dbReference>
<dbReference type="AlphaFoldDB" id="A0A1F6FV45"/>
<comment type="caution">
    <text evidence="1">The sequence shown here is derived from an EMBL/GenBank/DDBJ whole genome shotgun (WGS) entry which is preliminary data.</text>
</comment>
<sequence>MPEVRHASQEVGADSAPTIVEAASNMVEQGKLDRLEKKFKAGAVDKGYIFQIIDSRGNILNDIKPTSLQDLVVQLQELREADID</sequence>
<evidence type="ECO:0000313" key="1">
    <source>
        <dbReference type="EMBL" id="OGG89745.1"/>
    </source>
</evidence>
<reference evidence="1 2" key="1">
    <citation type="journal article" date="2016" name="Nat. Commun.">
        <title>Thousands of microbial genomes shed light on interconnected biogeochemical processes in an aquifer system.</title>
        <authorList>
            <person name="Anantharaman K."/>
            <person name="Brown C.T."/>
            <person name="Hug L.A."/>
            <person name="Sharon I."/>
            <person name="Castelle C.J."/>
            <person name="Probst A.J."/>
            <person name="Thomas B.C."/>
            <person name="Singh A."/>
            <person name="Wilkins M.J."/>
            <person name="Karaoz U."/>
            <person name="Brodie E.L."/>
            <person name="Williams K.H."/>
            <person name="Hubbard S.S."/>
            <person name="Banfield J.F."/>
        </authorList>
    </citation>
    <scope>NUCLEOTIDE SEQUENCE [LARGE SCALE GENOMIC DNA]</scope>
</reference>
<dbReference type="EMBL" id="MFMZ01000060">
    <property type="protein sequence ID" value="OGG89745.1"/>
    <property type="molecule type" value="Genomic_DNA"/>
</dbReference>
<name>A0A1F6FV45_9BACT</name>
<organism evidence="1 2">
    <name type="scientific">Candidatus Kuenenbacteria bacterium RIFCSPLOWO2_02_FULL_42_16</name>
    <dbReference type="NCBI Taxonomy" id="1798564"/>
    <lineage>
        <taxon>Bacteria</taxon>
        <taxon>Candidatus Kueneniibacteriota</taxon>
    </lineage>
</organism>
<gene>
    <name evidence="1" type="ORF">A3H55_02440</name>
</gene>
<protein>
    <submittedName>
        <fullName evidence="1">Uncharacterized protein</fullName>
    </submittedName>
</protein>
<proteinExistence type="predicted"/>
<accession>A0A1F6FV45</accession>
<evidence type="ECO:0000313" key="2">
    <source>
        <dbReference type="Proteomes" id="UP000177998"/>
    </source>
</evidence>